<feature type="region of interest" description="Disordered" evidence="1">
    <location>
        <begin position="92"/>
        <end position="114"/>
    </location>
</feature>
<sequence length="146" mass="16523">MSHSFGFDLALGDVEKYTKRGRTVKQKVGEYADQVVTKAQSIATSRGLFKTGAGVGGIEKEDKGSGYDVGWANRPNFHLYFHEIGFHALDNRHGKQRIKRDSKGKRQRSYRGSRATYVAPTPHLRPAWDQLEGKYYAEIQRYLAGE</sequence>
<dbReference type="EMBL" id="BK014794">
    <property type="protein sequence ID" value="DAD76013.1"/>
    <property type="molecule type" value="Genomic_DNA"/>
</dbReference>
<name>A0A8S5M132_9CAUD</name>
<accession>A0A8S5M132</accession>
<proteinExistence type="predicted"/>
<protein>
    <submittedName>
        <fullName evidence="2">Uncharacterized protein</fullName>
    </submittedName>
</protein>
<evidence type="ECO:0000313" key="2">
    <source>
        <dbReference type="EMBL" id="DAD76013.1"/>
    </source>
</evidence>
<reference evidence="2" key="1">
    <citation type="journal article" date="2021" name="Proc. Natl. Acad. Sci. U.S.A.">
        <title>A Catalog of Tens of Thousands of Viruses from Human Metagenomes Reveals Hidden Associations with Chronic Diseases.</title>
        <authorList>
            <person name="Tisza M.J."/>
            <person name="Buck C.B."/>
        </authorList>
    </citation>
    <scope>NUCLEOTIDE SEQUENCE</scope>
    <source>
        <strain evidence="2">Ctzu221</strain>
    </source>
</reference>
<feature type="compositionally biased region" description="Basic residues" evidence="1">
    <location>
        <begin position="94"/>
        <end position="111"/>
    </location>
</feature>
<evidence type="ECO:0000256" key="1">
    <source>
        <dbReference type="SAM" id="MobiDB-lite"/>
    </source>
</evidence>
<organism evidence="2">
    <name type="scientific">Siphoviridae sp. ctzu221</name>
    <dbReference type="NCBI Taxonomy" id="2826534"/>
    <lineage>
        <taxon>Viruses</taxon>
        <taxon>Duplodnaviria</taxon>
        <taxon>Heunggongvirae</taxon>
        <taxon>Uroviricota</taxon>
        <taxon>Caudoviricetes</taxon>
    </lineage>
</organism>